<keyword evidence="3" id="KW-0560">Oxidoreductase</keyword>
<dbReference type="GO" id="GO:0016705">
    <property type="term" value="F:oxidoreductase activity, acting on paired donors, with incorporation or reduction of molecular oxygen"/>
    <property type="evidence" value="ECO:0007669"/>
    <property type="project" value="InterPro"/>
</dbReference>
<dbReference type="PATRIC" id="fig|1121362.3.peg.1254"/>
<dbReference type="PANTHER" id="PTHR30011:SF16">
    <property type="entry name" value="C2H2 FINGER DOMAIN TRANSCRIPTION FACTOR (EUROFUNG)-RELATED"/>
    <property type="match status" value="1"/>
</dbReference>
<dbReference type="eggNOG" id="COG2141">
    <property type="taxonomic scope" value="Bacteria"/>
</dbReference>
<dbReference type="Pfam" id="PF00296">
    <property type="entry name" value="Bac_luciferase"/>
    <property type="match status" value="1"/>
</dbReference>
<evidence type="ECO:0000313" key="8">
    <source>
        <dbReference type="Proteomes" id="UP000011723"/>
    </source>
</evidence>
<dbReference type="Proteomes" id="UP000011723">
    <property type="component" value="Chromosome"/>
</dbReference>
<dbReference type="Gene3D" id="3.20.20.30">
    <property type="entry name" value="Luciferase-like domain"/>
    <property type="match status" value="1"/>
</dbReference>
<evidence type="ECO:0000256" key="5">
    <source>
        <dbReference type="SAM" id="MobiDB-lite"/>
    </source>
</evidence>
<dbReference type="OrthoDB" id="4412557at2"/>
<evidence type="ECO:0000256" key="4">
    <source>
        <dbReference type="ARBA" id="ARBA00023033"/>
    </source>
</evidence>
<evidence type="ECO:0000256" key="1">
    <source>
        <dbReference type="ARBA" id="ARBA00022630"/>
    </source>
</evidence>
<dbReference type="InterPro" id="IPR036661">
    <property type="entry name" value="Luciferase-like_sf"/>
</dbReference>
<dbReference type="HOGENOM" id="CLU_022256_1_1_11"/>
<feature type="region of interest" description="Disordered" evidence="5">
    <location>
        <begin position="25"/>
        <end position="44"/>
    </location>
</feature>
<feature type="domain" description="Luciferase-like" evidence="6">
    <location>
        <begin position="38"/>
        <end position="278"/>
    </location>
</feature>
<dbReference type="AlphaFoldDB" id="M1P6F6"/>
<organism evidence="7 8">
    <name type="scientific">Corynebacterium halotolerans YIM 70093 = DSM 44683</name>
    <dbReference type="NCBI Taxonomy" id="1121362"/>
    <lineage>
        <taxon>Bacteria</taxon>
        <taxon>Bacillati</taxon>
        <taxon>Actinomycetota</taxon>
        <taxon>Actinomycetes</taxon>
        <taxon>Mycobacteriales</taxon>
        <taxon>Corynebacteriaceae</taxon>
        <taxon>Corynebacterium</taxon>
    </lineage>
</organism>
<dbReference type="KEGG" id="chn:A605_06225"/>
<dbReference type="InterPro" id="IPR011251">
    <property type="entry name" value="Luciferase-like_dom"/>
</dbReference>
<evidence type="ECO:0000313" key="7">
    <source>
        <dbReference type="EMBL" id="AGF72251.1"/>
    </source>
</evidence>
<protein>
    <submittedName>
        <fullName evidence="7">FMNH2-utilizing oxygenase</fullName>
    </submittedName>
</protein>
<dbReference type="EMBL" id="CP003697">
    <property type="protein sequence ID" value="AGF72251.1"/>
    <property type="molecule type" value="Genomic_DNA"/>
</dbReference>
<evidence type="ECO:0000259" key="6">
    <source>
        <dbReference type="Pfam" id="PF00296"/>
    </source>
</evidence>
<dbReference type="PANTHER" id="PTHR30011">
    <property type="entry name" value="ALKANESULFONATE MONOOXYGENASE-RELATED"/>
    <property type="match status" value="1"/>
</dbReference>
<proteinExistence type="predicted"/>
<keyword evidence="2" id="KW-0288">FMN</keyword>
<dbReference type="GO" id="GO:0004497">
    <property type="term" value="F:monooxygenase activity"/>
    <property type="evidence" value="ECO:0007669"/>
    <property type="project" value="UniProtKB-KW"/>
</dbReference>
<dbReference type="SUPFAM" id="SSF51679">
    <property type="entry name" value="Bacterial luciferase-like"/>
    <property type="match status" value="1"/>
</dbReference>
<accession>M1P6F6</accession>
<feature type="compositionally biased region" description="Basic and acidic residues" evidence="5">
    <location>
        <begin position="26"/>
        <end position="36"/>
    </location>
</feature>
<reference evidence="7 8" key="1">
    <citation type="journal article" date="2012" name="Stand. Genomic Sci.">
        <title>Genome sequence of the halotolerant bacterium Corynebacterium halotolerans type strain YIM 70093(T) (= DSM 44683(T)).</title>
        <authorList>
            <person name="Ruckert C."/>
            <person name="Albersmeier A."/>
            <person name="Al-Dilaimi A."/>
            <person name="Niehaus K."/>
            <person name="Szczepanowski R."/>
            <person name="Kalinowski J."/>
        </authorList>
    </citation>
    <scope>NUCLEOTIDE SEQUENCE [LARGE SCALE GENOMIC DNA]</scope>
    <source>
        <strain evidence="7">YIM 70093</strain>
    </source>
</reference>
<evidence type="ECO:0000256" key="2">
    <source>
        <dbReference type="ARBA" id="ARBA00022643"/>
    </source>
</evidence>
<gene>
    <name evidence="7" type="ORF">A605_06225</name>
</gene>
<keyword evidence="4" id="KW-0503">Monooxygenase</keyword>
<keyword evidence="8" id="KW-1185">Reference proteome</keyword>
<name>M1P6F6_9CORY</name>
<sequence>MTSSQQRPEYGRTLAQPFLALNLDGAGDHPAAREPEAGQAAAHSGRRLATRVQAAEAGGFQAITFADGALDARATTHPGRLAGIHAAAYAGPLTRRAALIPVADVVYTEPFHLATQLMSLDFVTRGRAGWIVYGTGEEIEARTVGREVADAARVKREVVDAIEVARRTWDSWEDDAEIRDVATGRFLDADKIHYVDFEGENYSVKGPSITPRPPQGQLPVLAPSDLVSAEAEVDGVLVAADSVDALLEAAATARDNGARIVIAEVAVALDARGRAAADRLATLDAETIWTPDTVLLSGTAAHVTSELARVLAAVDGVRLRPAEVDVDLPELVNLVLPGLRRKTGLAETPVDGSFRDLLGLTRPASRYTATTASKEN</sequence>
<dbReference type="InterPro" id="IPR051260">
    <property type="entry name" value="Diverse_substr_monoxygenases"/>
</dbReference>
<evidence type="ECO:0000256" key="3">
    <source>
        <dbReference type="ARBA" id="ARBA00023002"/>
    </source>
</evidence>
<keyword evidence="1" id="KW-0285">Flavoprotein</keyword>
<dbReference type="STRING" id="1121362.A605_06225"/>
<dbReference type="RefSeq" id="WP_015400670.1">
    <property type="nucleotide sequence ID" value="NC_020302.1"/>
</dbReference>